<feature type="region of interest" description="Disordered" evidence="10">
    <location>
        <begin position="21"/>
        <end position="44"/>
    </location>
</feature>
<dbReference type="InterPro" id="IPR051395">
    <property type="entry name" value="Cytochrome_c_Peroxidase/MauG"/>
</dbReference>
<dbReference type="EMBL" id="CP035467">
    <property type="protein sequence ID" value="QCW84521.1"/>
    <property type="molecule type" value="Genomic_DNA"/>
</dbReference>
<evidence type="ECO:0000256" key="5">
    <source>
        <dbReference type="ARBA" id="ARBA00022764"/>
    </source>
</evidence>
<dbReference type="PROSITE" id="PS51007">
    <property type="entry name" value="CYTC"/>
    <property type="match status" value="1"/>
</dbReference>
<evidence type="ECO:0000256" key="10">
    <source>
        <dbReference type="SAM" id="MobiDB-lite"/>
    </source>
</evidence>
<keyword evidence="3 9" id="KW-0479">Metal-binding</keyword>
<evidence type="ECO:0000313" key="13">
    <source>
        <dbReference type="Proteomes" id="UP000305881"/>
    </source>
</evidence>
<dbReference type="GO" id="GO:0004130">
    <property type="term" value="F:cytochrome-c peroxidase activity"/>
    <property type="evidence" value="ECO:0007669"/>
    <property type="project" value="TreeGrafter"/>
</dbReference>
<feature type="binding site" description="covalent" evidence="8">
    <location>
        <position position="95"/>
    </location>
    <ligand>
        <name>heme c</name>
        <dbReference type="ChEBI" id="CHEBI:61717"/>
        <label>1</label>
    </ligand>
</feature>
<dbReference type="InterPro" id="IPR036909">
    <property type="entry name" value="Cyt_c-like_dom_sf"/>
</dbReference>
<dbReference type="RefSeq" id="WP_017841589.1">
    <property type="nucleotide sequence ID" value="NZ_CP035467.1"/>
</dbReference>
<feature type="binding site" description="covalent" evidence="8">
    <location>
        <position position="244"/>
    </location>
    <ligand>
        <name>heme c</name>
        <dbReference type="ChEBI" id="CHEBI:61717"/>
        <label>2</label>
    </ligand>
</feature>
<keyword evidence="5" id="KW-0574">Periplasm</keyword>
<feature type="domain" description="Cytochrome c" evidence="11">
    <location>
        <begin position="226"/>
        <end position="389"/>
    </location>
</feature>
<proteinExistence type="predicted"/>
<evidence type="ECO:0000313" key="12">
    <source>
        <dbReference type="EMBL" id="QCW84521.1"/>
    </source>
</evidence>
<evidence type="ECO:0000256" key="3">
    <source>
        <dbReference type="ARBA" id="ARBA00022723"/>
    </source>
</evidence>
<comment type="cofactor">
    <cofactor evidence="8">
        <name>heme</name>
        <dbReference type="ChEBI" id="CHEBI:30413"/>
    </cofactor>
    <text evidence="8">Binds 2 heme groups.</text>
</comment>
<dbReference type="GO" id="GO:0020037">
    <property type="term" value="F:heme binding"/>
    <property type="evidence" value="ECO:0007669"/>
    <property type="project" value="InterPro"/>
</dbReference>
<dbReference type="GO" id="GO:0042597">
    <property type="term" value="C:periplasmic space"/>
    <property type="evidence" value="ECO:0007669"/>
    <property type="project" value="UniProtKB-SubCell"/>
</dbReference>
<feature type="binding site" description="axial binding residue" evidence="9">
    <location>
        <position position="245"/>
    </location>
    <ligand>
        <name>heme c</name>
        <dbReference type="ChEBI" id="CHEBI:61717"/>
        <label>2</label>
    </ligand>
    <ligandPart>
        <name>Fe</name>
        <dbReference type="ChEBI" id="CHEBI:18248"/>
    </ligandPart>
</feature>
<dbReference type="Pfam" id="PF03150">
    <property type="entry name" value="CCP_MauG"/>
    <property type="match status" value="1"/>
</dbReference>
<comment type="subcellular location">
    <subcellularLocation>
        <location evidence="1">Periplasm</location>
    </subcellularLocation>
</comment>
<dbReference type="AlphaFoldDB" id="A0A4P9UVP0"/>
<keyword evidence="12" id="KW-0575">Peroxidase</keyword>
<dbReference type="OrthoDB" id="9805202at2"/>
<protein>
    <submittedName>
        <fullName evidence="12">Cytochrome-c peroxidase</fullName>
    </submittedName>
</protein>
<keyword evidence="2 8" id="KW-0349">Heme</keyword>
<feature type="binding site" description="axial binding residue" evidence="9">
    <location>
        <position position="112"/>
    </location>
    <ligand>
        <name>heme c</name>
        <dbReference type="ChEBI" id="CHEBI:61717"/>
        <label>1</label>
    </ligand>
    <ligandPart>
        <name>Fe</name>
        <dbReference type="ChEBI" id="CHEBI:18248"/>
    </ligandPart>
</feature>
<accession>A0A4P9UVP0</accession>
<evidence type="ECO:0000256" key="8">
    <source>
        <dbReference type="PIRSR" id="PIRSR000294-1"/>
    </source>
</evidence>
<evidence type="ECO:0000256" key="4">
    <source>
        <dbReference type="ARBA" id="ARBA00022729"/>
    </source>
</evidence>
<gene>
    <name evidence="12" type="ORF">EQU24_21470</name>
</gene>
<keyword evidence="13" id="KW-1185">Reference proteome</keyword>
<evidence type="ECO:0000259" key="11">
    <source>
        <dbReference type="PROSITE" id="PS51007"/>
    </source>
</evidence>
<dbReference type="Gene3D" id="1.10.760.10">
    <property type="entry name" value="Cytochrome c-like domain"/>
    <property type="match status" value="2"/>
</dbReference>
<dbReference type="GO" id="GO:0046872">
    <property type="term" value="F:metal ion binding"/>
    <property type="evidence" value="ECO:0007669"/>
    <property type="project" value="UniProtKB-KW"/>
</dbReference>
<reference evidence="13" key="1">
    <citation type="journal article" date="2019" name="J. Bacteriol.">
        <title>A Mutagenic Screen Identifies a TonB-Dependent Receptor Required for the Lanthanide Metal Switch in the Type I Methanotroph 'Methylotuvimicrobium buryatense' 5GB1C.</title>
        <authorList>
            <person name="Groom J.D."/>
            <person name="Ford S.M."/>
            <person name="Pesesky M.W."/>
            <person name="Lidstrom M.E."/>
        </authorList>
    </citation>
    <scope>NUCLEOTIDE SEQUENCE [LARGE SCALE GENOMIC DNA]</scope>
    <source>
        <strain evidence="13">5GB1C</strain>
    </source>
</reference>
<dbReference type="SUPFAM" id="SSF46626">
    <property type="entry name" value="Cytochrome c"/>
    <property type="match status" value="2"/>
</dbReference>
<evidence type="ECO:0000256" key="9">
    <source>
        <dbReference type="PIRSR" id="PIRSR000294-2"/>
    </source>
</evidence>
<dbReference type="InterPro" id="IPR004852">
    <property type="entry name" value="Di-haem_cyt_c_peroxidsae"/>
</dbReference>
<dbReference type="PIRSF" id="PIRSF000294">
    <property type="entry name" value="Cytochrome-c_peroxidase"/>
    <property type="match status" value="1"/>
</dbReference>
<dbReference type="PANTHER" id="PTHR30600">
    <property type="entry name" value="CYTOCHROME C PEROXIDASE-RELATED"/>
    <property type="match status" value="1"/>
</dbReference>
<dbReference type="KEGG" id="mbur:EQU24_21470"/>
<dbReference type="Proteomes" id="UP000305881">
    <property type="component" value="Chromosome"/>
</dbReference>
<sequence length="404" mass="44205">MRNSLVLTLGIAVLFGCEQSTETPKTDPLEPSTSPPPQTQTAPTIRYSEEDKLLGLPPVPIPENNPQTPGKIALGDKLFHDKRFSIDGTVSCGNCHDENKTFTDNLPVSVGHSGKTGTRNAPTVLNAAFYHSQFWDGREPDLENQAKQPLINPVEHGLPNHDPILDIVRSDPDYQQSFQDVFEVAGDALTIDHVVQAIASFERTLVTGNSPFDRFYFKGETDAMTDAQIRGFNLFIGQGRCVSCHVIEQDNATFTDSRFHNIGIGIDLIEQDIPALSQAFLEAKYQGKDVDIMVLTDPKSSELGRFAVTDELNKIGAFKTPTLRNVELTAPYMHDGSVKTLREVMVHYNNGGVSDAGARVNDFLSGGIRPLNLTGAQIDDLVEFMKALTSPKKPAEPESALAVN</sequence>
<name>A0A4P9UVP0_METBY</name>
<feature type="binding site" description="axial binding residue" evidence="9">
    <location>
        <position position="96"/>
    </location>
    <ligand>
        <name>heme c</name>
        <dbReference type="ChEBI" id="CHEBI:61717"/>
        <label>1</label>
    </ligand>
    <ligandPart>
        <name>Fe</name>
        <dbReference type="ChEBI" id="CHEBI:18248"/>
    </ligandPart>
</feature>
<dbReference type="PROSITE" id="PS51257">
    <property type="entry name" value="PROKAR_LIPOPROTEIN"/>
    <property type="match status" value="1"/>
</dbReference>
<dbReference type="GO" id="GO:0009055">
    <property type="term" value="F:electron transfer activity"/>
    <property type="evidence" value="ECO:0007669"/>
    <property type="project" value="InterPro"/>
</dbReference>
<evidence type="ECO:0000256" key="6">
    <source>
        <dbReference type="ARBA" id="ARBA00023002"/>
    </source>
</evidence>
<dbReference type="InterPro" id="IPR009056">
    <property type="entry name" value="Cyt_c-like_dom"/>
</dbReference>
<keyword evidence="4" id="KW-0732">Signal</keyword>
<keyword evidence="7 9" id="KW-0408">Iron</keyword>
<feature type="binding site" description="covalent" evidence="8">
    <location>
        <position position="241"/>
    </location>
    <ligand>
        <name>heme c</name>
        <dbReference type="ChEBI" id="CHEBI:61717"/>
        <label>2</label>
    </ligand>
</feature>
<dbReference type="InterPro" id="IPR026259">
    <property type="entry name" value="MauG/Cytc_peroxidase"/>
</dbReference>
<comment type="PTM">
    <text evidence="8">Binds 2 heme groups per subunit.</text>
</comment>
<dbReference type="STRING" id="675511.GCA_000341735_03134"/>
<evidence type="ECO:0000256" key="7">
    <source>
        <dbReference type="ARBA" id="ARBA00023004"/>
    </source>
</evidence>
<evidence type="ECO:0000256" key="1">
    <source>
        <dbReference type="ARBA" id="ARBA00004418"/>
    </source>
</evidence>
<keyword evidence="6" id="KW-0560">Oxidoreductase</keyword>
<organism evidence="12 13">
    <name type="scientific">Methylotuvimicrobium buryatense</name>
    <name type="common">Methylomicrobium buryatense</name>
    <dbReference type="NCBI Taxonomy" id="95641"/>
    <lineage>
        <taxon>Bacteria</taxon>
        <taxon>Pseudomonadati</taxon>
        <taxon>Pseudomonadota</taxon>
        <taxon>Gammaproteobacteria</taxon>
        <taxon>Methylococcales</taxon>
        <taxon>Methylococcaceae</taxon>
        <taxon>Methylotuvimicrobium</taxon>
    </lineage>
</organism>
<evidence type="ECO:0000256" key="2">
    <source>
        <dbReference type="ARBA" id="ARBA00022617"/>
    </source>
</evidence>
<feature type="binding site" description="covalent" evidence="8">
    <location>
        <position position="92"/>
    </location>
    <ligand>
        <name>heme c</name>
        <dbReference type="ChEBI" id="CHEBI:61717"/>
        <label>1</label>
    </ligand>
</feature>